<evidence type="ECO:0000256" key="5">
    <source>
        <dbReference type="ARBA" id="ARBA00023136"/>
    </source>
</evidence>
<dbReference type="GO" id="GO:0022857">
    <property type="term" value="F:transmembrane transporter activity"/>
    <property type="evidence" value="ECO:0007669"/>
    <property type="project" value="InterPro"/>
</dbReference>
<dbReference type="PROSITE" id="PS50850">
    <property type="entry name" value="MFS"/>
    <property type="match status" value="1"/>
</dbReference>
<protein>
    <submittedName>
        <fullName evidence="8">MFS transporter</fullName>
    </submittedName>
</protein>
<dbReference type="PANTHER" id="PTHR23504">
    <property type="entry name" value="MAJOR FACILITATOR SUPERFAMILY DOMAIN-CONTAINING PROTEIN 10"/>
    <property type="match status" value="1"/>
</dbReference>
<evidence type="ECO:0000256" key="1">
    <source>
        <dbReference type="ARBA" id="ARBA00004141"/>
    </source>
</evidence>
<name>A0A9D6HSV3_9BACT</name>
<keyword evidence="2" id="KW-0813">Transport</keyword>
<evidence type="ECO:0000256" key="6">
    <source>
        <dbReference type="SAM" id="Phobius"/>
    </source>
</evidence>
<gene>
    <name evidence="8" type="ORF">HYT38_03000</name>
</gene>
<evidence type="ECO:0000313" key="8">
    <source>
        <dbReference type="EMBL" id="MBI2052612.1"/>
    </source>
</evidence>
<dbReference type="InterPro" id="IPR001958">
    <property type="entry name" value="Tet-R_TetA/multi-R_MdtG-like"/>
</dbReference>
<evidence type="ECO:0000259" key="7">
    <source>
        <dbReference type="PROSITE" id="PS50850"/>
    </source>
</evidence>
<reference evidence="8" key="1">
    <citation type="submission" date="2020-07" db="EMBL/GenBank/DDBJ databases">
        <title>Huge and variable diversity of episymbiotic CPR bacteria and DPANN archaea in groundwater ecosystems.</title>
        <authorList>
            <person name="He C.Y."/>
            <person name="Keren R."/>
            <person name="Whittaker M."/>
            <person name="Farag I.F."/>
            <person name="Doudna J."/>
            <person name="Cate J.H.D."/>
            <person name="Banfield J.F."/>
        </authorList>
    </citation>
    <scope>NUCLEOTIDE SEQUENCE</scope>
    <source>
        <strain evidence="8">NC_groundwater_191_Ag_S-0.1um_45_8</strain>
    </source>
</reference>
<keyword evidence="3 6" id="KW-0812">Transmembrane</keyword>
<dbReference type="AlphaFoldDB" id="A0A9D6HSV3"/>
<dbReference type="GO" id="GO:0016020">
    <property type="term" value="C:membrane"/>
    <property type="evidence" value="ECO:0007669"/>
    <property type="project" value="UniProtKB-SubCell"/>
</dbReference>
<comment type="subcellular location">
    <subcellularLocation>
        <location evidence="1">Membrane</location>
        <topology evidence="1">Multi-pass membrane protein</topology>
    </subcellularLocation>
</comment>
<dbReference type="InterPro" id="IPR036259">
    <property type="entry name" value="MFS_trans_sf"/>
</dbReference>
<sequence>MKLKNRLGVIFTVVFIDFLGLSFILPLYPELANRFGLSTTAVALLAASYALMQFLFSPVLGRISDKIGRQPVLAVTSLGTAASFIFFGLSTSVWMLFLARILNGIFGSSTAVAQAYIADVTGKHERTEGMGIIAAAF</sequence>
<dbReference type="SUPFAM" id="SSF103473">
    <property type="entry name" value="MFS general substrate transporter"/>
    <property type="match status" value="1"/>
</dbReference>
<evidence type="ECO:0000313" key="9">
    <source>
        <dbReference type="Proteomes" id="UP000786662"/>
    </source>
</evidence>
<feature type="transmembrane region" description="Helical" evidence="6">
    <location>
        <begin position="7"/>
        <end position="28"/>
    </location>
</feature>
<dbReference type="InterPro" id="IPR011701">
    <property type="entry name" value="MFS"/>
</dbReference>
<feature type="transmembrane region" description="Helical" evidence="6">
    <location>
        <begin position="72"/>
        <end position="97"/>
    </location>
</feature>
<evidence type="ECO:0000256" key="4">
    <source>
        <dbReference type="ARBA" id="ARBA00022989"/>
    </source>
</evidence>
<proteinExistence type="predicted"/>
<dbReference type="PRINTS" id="PR01035">
    <property type="entry name" value="TCRTETA"/>
</dbReference>
<feature type="non-terminal residue" evidence="8">
    <location>
        <position position="137"/>
    </location>
</feature>
<keyword evidence="4 6" id="KW-1133">Transmembrane helix</keyword>
<dbReference type="Proteomes" id="UP000786662">
    <property type="component" value="Unassembled WGS sequence"/>
</dbReference>
<dbReference type="Gene3D" id="1.20.1250.20">
    <property type="entry name" value="MFS general substrate transporter like domains"/>
    <property type="match status" value="1"/>
</dbReference>
<dbReference type="PANTHER" id="PTHR23504:SF15">
    <property type="entry name" value="MAJOR FACILITATOR SUPERFAMILY (MFS) PROFILE DOMAIN-CONTAINING PROTEIN"/>
    <property type="match status" value="1"/>
</dbReference>
<feature type="transmembrane region" description="Helical" evidence="6">
    <location>
        <begin position="40"/>
        <end position="60"/>
    </location>
</feature>
<dbReference type="InterPro" id="IPR020846">
    <property type="entry name" value="MFS_dom"/>
</dbReference>
<keyword evidence="5 6" id="KW-0472">Membrane</keyword>
<dbReference type="EMBL" id="JACOYY010000085">
    <property type="protein sequence ID" value="MBI2052612.1"/>
    <property type="molecule type" value="Genomic_DNA"/>
</dbReference>
<evidence type="ECO:0000256" key="2">
    <source>
        <dbReference type="ARBA" id="ARBA00022448"/>
    </source>
</evidence>
<dbReference type="Pfam" id="PF07690">
    <property type="entry name" value="MFS_1"/>
    <property type="match status" value="1"/>
</dbReference>
<evidence type="ECO:0000256" key="3">
    <source>
        <dbReference type="ARBA" id="ARBA00022692"/>
    </source>
</evidence>
<organism evidence="8 9">
    <name type="scientific">Candidatus Sungiibacteriota bacterium</name>
    <dbReference type="NCBI Taxonomy" id="2750080"/>
    <lineage>
        <taxon>Bacteria</taxon>
        <taxon>Candidatus Sungiibacteriota</taxon>
    </lineage>
</organism>
<feature type="domain" description="Major facilitator superfamily (MFS) profile" evidence="7">
    <location>
        <begin position="6"/>
        <end position="137"/>
    </location>
</feature>
<comment type="caution">
    <text evidence="8">The sequence shown here is derived from an EMBL/GenBank/DDBJ whole genome shotgun (WGS) entry which is preliminary data.</text>
</comment>
<accession>A0A9D6HSV3</accession>